<keyword evidence="2" id="KW-1185">Reference proteome</keyword>
<protein>
    <recommendedName>
        <fullName evidence="3">Phosphotransferase enzyme family protein</fullName>
    </recommendedName>
</protein>
<accession>A0A1X7CYY4</accession>
<dbReference type="InterPro" id="IPR011009">
    <property type="entry name" value="Kinase-like_dom_sf"/>
</dbReference>
<dbReference type="SUPFAM" id="SSF56112">
    <property type="entry name" value="Protein kinase-like (PK-like)"/>
    <property type="match status" value="1"/>
</dbReference>
<evidence type="ECO:0000313" key="2">
    <source>
        <dbReference type="Proteomes" id="UP000192906"/>
    </source>
</evidence>
<dbReference type="Proteomes" id="UP000192906">
    <property type="component" value="Unassembled WGS sequence"/>
</dbReference>
<evidence type="ECO:0008006" key="3">
    <source>
        <dbReference type="Google" id="ProtNLM"/>
    </source>
</evidence>
<organism evidence="1 2">
    <name type="scientific">Desulfovibrio gilichinskyi</name>
    <dbReference type="NCBI Taxonomy" id="1519643"/>
    <lineage>
        <taxon>Bacteria</taxon>
        <taxon>Pseudomonadati</taxon>
        <taxon>Thermodesulfobacteriota</taxon>
        <taxon>Desulfovibrionia</taxon>
        <taxon>Desulfovibrionales</taxon>
        <taxon>Desulfovibrionaceae</taxon>
        <taxon>Desulfovibrio</taxon>
    </lineage>
</organism>
<name>A0A1X7CYY4_9BACT</name>
<dbReference type="OrthoDB" id="9788272at2"/>
<gene>
    <name evidence="1" type="ORF">SAMN06295933_1445</name>
</gene>
<dbReference type="STRING" id="1519643.SAMN06295933_1445"/>
<dbReference type="AlphaFoldDB" id="A0A1X7CYY4"/>
<sequence>MILITSGAYVGHELASEIGLIPAAFLVSGNKRLYRHQAELLKKYNEQIYLSLPNDFEIMDDDKKYLKNNNIKVIETAPSATLTEALRVCLSLMLPFDEPLRILHGDTLIWEIPQHKSDVFSVGKTGSFYSWAEYRKNENNCIKFIEGLPNGGFAREVLSGYFCFSNPYFLLQSLSQCNNKFSECLNRYNEKCALAPTETGRWLDFGHLQTYYRSKALMTTERNFNSLKITQHEVIKSGQKAQKIHAEAQWFKNIPPSLTRYTPALLGTGEKNGFNEYKIEYLYLSTLSELFVFGRLPVFLWENIFEACNEFLTACRQYKPTSEEITATNGLYLDKTLTRLDRFAHERNIQLDKDWKINGKNVPSLNRIAHMMAAEISKVSASDIGVMHGDFCFSNILYDFRHGTIKVIDPRGLNSEGQHCIFGDLRYDFAKLYHSVVGRYDFIKADMFSLKGNNYSYQLELPDDKFSKAAQNVFISSVIGGKTCESAEAAPISILLFLSMLPLHGDKPEHQNALLANGLRLFSEFDRTHKPSLPKFITAERQDIATTAMTSKL</sequence>
<proteinExistence type="predicted"/>
<dbReference type="RefSeq" id="WP_085100443.1">
    <property type="nucleotide sequence ID" value="NZ_FWZU01000002.1"/>
</dbReference>
<evidence type="ECO:0000313" key="1">
    <source>
        <dbReference type="EMBL" id="SMF05598.1"/>
    </source>
</evidence>
<dbReference type="EMBL" id="FWZU01000002">
    <property type="protein sequence ID" value="SMF05598.1"/>
    <property type="molecule type" value="Genomic_DNA"/>
</dbReference>
<reference evidence="2" key="1">
    <citation type="submission" date="2017-04" db="EMBL/GenBank/DDBJ databases">
        <authorList>
            <person name="Varghese N."/>
            <person name="Submissions S."/>
        </authorList>
    </citation>
    <scope>NUCLEOTIDE SEQUENCE [LARGE SCALE GENOMIC DNA]</scope>
    <source>
        <strain evidence="2">K3S</strain>
    </source>
</reference>